<proteinExistence type="predicted"/>
<dbReference type="EMBL" id="WHJH01000007">
    <property type="protein sequence ID" value="NHZ89222.1"/>
    <property type="molecule type" value="Genomic_DNA"/>
</dbReference>
<organism evidence="2 3">
    <name type="scientific">Massilia mucilaginosa</name>
    <dbReference type="NCBI Taxonomy" id="2609282"/>
    <lineage>
        <taxon>Bacteria</taxon>
        <taxon>Pseudomonadati</taxon>
        <taxon>Pseudomonadota</taxon>
        <taxon>Betaproteobacteria</taxon>
        <taxon>Burkholderiales</taxon>
        <taxon>Oxalobacteraceae</taxon>
        <taxon>Telluria group</taxon>
        <taxon>Massilia</taxon>
    </lineage>
</organism>
<dbReference type="RefSeq" id="WP_166873286.1">
    <property type="nucleotide sequence ID" value="NZ_WHJH01000007.1"/>
</dbReference>
<dbReference type="InterPro" id="IPR018683">
    <property type="entry name" value="DUF2169"/>
</dbReference>
<protein>
    <submittedName>
        <fullName evidence="2">DUF2169 domain-containing protein</fullName>
    </submittedName>
</protein>
<sequence>MNLTNHTRFAAGYTTMHDKAGSECLVVVVVKATFRLPCAGELPEPMDEQVPITLADTATGEPGSSAPEYECDYCLAKPMVDVLLLGSAYAPRGVAADVVPVGLRVGSMSKAFNVLGKRQWRAHLFGALVGIGKPEPFIRQSISYDIAYGGMEAGPEEDADRLVYVRNPVGCGYHPQRTFAHGLPVARTESPSDPVTSPRGTYAPLSFGPLGRHWEPRVKYAGTYDANWLEQVFPFLPPDFDARYFQSAPEDQRLAQLGGGEAVILVNLTHPALTPSGRLAFTLPDLAMCVTLTPRVGSQEHVDARADTLVFEPDRQRFTVVWRVVRQLDNDILRFSGIEIGERPQGHVVTIALEVLAGEFPSRRRDSAGGAP</sequence>
<accession>A0ABX0NQX3</accession>
<name>A0ABX0NQX3_9BURK</name>
<evidence type="ECO:0000259" key="1">
    <source>
        <dbReference type="Pfam" id="PF09937"/>
    </source>
</evidence>
<keyword evidence="3" id="KW-1185">Reference proteome</keyword>
<evidence type="ECO:0000313" key="3">
    <source>
        <dbReference type="Proteomes" id="UP000609726"/>
    </source>
</evidence>
<reference evidence="2 3" key="1">
    <citation type="submission" date="2019-10" db="EMBL/GenBank/DDBJ databases">
        <title>Taxonomy of Antarctic Massilia spp.: description of Massilia rubra sp. nov., Massilia aquatica sp. nov., Massilia mucilaginosa sp. nov., Massilia frigida sp. nov. isolated from streams, lakes and regoliths.</title>
        <authorList>
            <person name="Holochova P."/>
            <person name="Sedlacek I."/>
            <person name="Kralova S."/>
            <person name="Maslanova I."/>
            <person name="Busse H.-J."/>
            <person name="Stankova E."/>
            <person name="Vrbovska V."/>
            <person name="Kovarovic V."/>
            <person name="Bartak M."/>
            <person name="Svec P."/>
            <person name="Pantucek R."/>
        </authorList>
    </citation>
    <scope>NUCLEOTIDE SEQUENCE [LARGE SCALE GENOMIC DNA]</scope>
    <source>
        <strain evidence="2 3">CCM 8733</strain>
    </source>
</reference>
<dbReference type="Pfam" id="PF09937">
    <property type="entry name" value="DUF2169"/>
    <property type="match status" value="1"/>
</dbReference>
<comment type="caution">
    <text evidence="2">The sequence shown here is derived from an EMBL/GenBank/DDBJ whole genome shotgun (WGS) entry which is preliminary data.</text>
</comment>
<dbReference type="Proteomes" id="UP000609726">
    <property type="component" value="Unassembled WGS sequence"/>
</dbReference>
<gene>
    <name evidence="2" type="ORF">F2P45_09355</name>
</gene>
<feature type="domain" description="DUF2169" evidence="1">
    <location>
        <begin position="25"/>
        <end position="323"/>
    </location>
</feature>
<evidence type="ECO:0000313" key="2">
    <source>
        <dbReference type="EMBL" id="NHZ89222.1"/>
    </source>
</evidence>